<feature type="compositionally biased region" description="Acidic residues" evidence="1">
    <location>
        <begin position="221"/>
        <end position="231"/>
    </location>
</feature>
<sequence>MTDSAVYAISKLGRNLHYVHLGHCRHITDEGVKRLVASCNRIRYIDLGCCGLLTDDSVVKLATLPKLKRIGLVKCSSITDASMYALAKANLRSRPRRDAAGNIVPDYHHSSLERVHLSYCTNLTIPCIMRLLNSCQKLTHLSLTGVHSFMRDDLAVFCRAAPQEFTEHQRNVFCVYSGTGVSGLRRFLNTEPTFADYGEMSAQPRRRAAGASEAMPMPDVDGFDEADGVEDDDMGDGSEIAGIDEPQFNAAIPPPPPPPAAPAMFLQAPLSNNPSTTNASQAWPVPTTPTQTSLEQSIAVHIPPPGHRGPSTATLGSQGSGQSSAQAGPSTASNQAPAHDDTEPAG</sequence>
<reference evidence="2 3" key="1">
    <citation type="submission" date="2023-01" db="EMBL/GenBank/DDBJ databases">
        <title>Analysis of 21 Apiospora genomes using comparative genomics revels a genus with tremendous synthesis potential of carbohydrate active enzymes and secondary metabolites.</title>
        <authorList>
            <person name="Sorensen T."/>
        </authorList>
    </citation>
    <scope>NUCLEOTIDE SEQUENCE [LARGE SCALE GENOMIC DNA]</scope>
    <source>
        <strain evidence="2 3">CBS 117206</strain>
    </source>
</reference>
<dbReference type="GO" id="GO:0031146">
    <property type="term" value="P:SCF-dependent proteasomal ubiquitin-dependent protein catabolic process"/>
    <property type="evidence" value="ECO:0007669"/>
    <property type="project" value="TreeGrafter"/>
</dbReference>
<dbReference type="SUPFAM" id="SSF52047">
    <property type="entry name" value="RNI-like"/>
    <property type="match status" value="1"/>
</dbReference>
<feature type="compositionally biased region" description="Polar residues" evidence="1">
    <location>
        <begin position="269"/>
        <end position="281"/>
    </location>
</feature>
<feature type="region of interest" description="Disordered" evidence="1">
    <location>
        <begin position="201"/>
        <end position="231"/>
    </location>
</feature>
<accession>A0AAW0R507</accession>
<dbReference type="InterPro" id="IPR032675">
    <property type="entry name" value="LRR_dom_sf"/>
</dbReference>
<name>A0AAW0R507_9PEZI</name>
<proteinExistence type="predicted"/>
<dbReference type="PANTHER" id="PTHR13318:SF50">
    <property type="entry name" value="F-BOX_LRR-REPEAT PROTEIN 7"/>
    <property type="match status" value="1"/>
</dbReference>
<dbReference type="InterPro" id="IPR006553">
    <property type="entry name" value="Leu-rich_rpt_Cys-con_subtyp"/>
</dbReference>
<dbReference type="SMART" id="SM00367">
    <property type="entry name" value="LRR_CC"/>
    <property type="match status" value="4"/>
</dbReference>
<gene>
    <name evidence="2" type="ORF">PG999_003957</name>
</gene>
<dbReference type="InterPro" id="IPR001611">
    <property type="entry name" value="Leu-rich_rpt"/>
</dbReference>
<dbReference type="AlphaFoldDB" id="A0AAW0R507"/>
<organism evidence="2 3">
    <name type="scientific">Apiospora kogelbergensis</name>
    <dbReference type="NCBI Taxonomy" id="1337665"/>
    <lineage>
        <taxon>Eukaryota</taxon>
        <taxon>Fungi</taxon>
        <taxon>Dikarya</taxon>
        <taxon>Ascomycota</taxon>
        <taxon>Pezizomycotina</taxon>
        <taxon>Sordariomycetes</taxon>
        <taxon>Xylariomycetidae</taxon>
        <taxon>Amphisphaeriales</taxon>
        <taxon>Apiosporaceae</taxon>
        <taxon>Apiospora</taxon>
    </lineage>
</organism>
<dbReference type="EMBL" id="JAQQWP010000003">
    <property type="protein sequence ID" value="KAK8124039.1"/>
    <property type="molecule type" value="Genomic_DNA"/>
</dbReference>
<evidence type="ECO:0000313" key="2">
    <source>
        <dbReference type="EMBL" id="KAK8124039.1"/>
    </source>
</evidence>
<dbReference type="Pfam" id="PF13516">
    <property type="entry name" value="LRR_6"/>
    <property type="match status" value="1"/>
</dbReference>
<dbReference type="PANTHER" id="PTHR13318">
    <property type="entry name" value="PARTNER OF PAIRED, ISOFORM B-RELATED"/>
    <property type="match status" value="1"/>
</dbReference>
<evidence type="ECO:0000313" key="3">
    <source>
        <dbReference type="Proteomes" id="UP001392437"/>
    </source>
</evidence>
<feature type="compositionally biased region" description="Low complexity" evidence="1">
    <location>
        <begin position="311"/>
        <end position="333"/>
    </location>
</feature>
<dbReference type="Proteomes" id="UP001392437">
    <property type="component" value="Unassembled WGS sequence"/>
</dbReference>
<feature type="region of interest" description="Disordered" evidence="1">
    <location>
        <begin position="248"/>
        <end position="346"/>
    </location>
</feature>
<dbReference type="Gene3D" id="3.80.10.10">
    <property type="entry name" value="Ribonuclease Inhibitor"/>
    <property type="match status" value="2"/>
</dbReference>
<dbReference type="GO" id="GO:0019005">
    <property type="term" value="C:SCF ubiquitin ligase complex"/>
    <property type="evidence" value="ECO:0007669"/>
    <property type="project" value="TreeGrafter"/>
</dbReference>
<evidence type="ECO:0000256" key="1">
    <source>
        <dbReference type="SAM" id="MobiDB-lite"/>
    </source>
</evidence>
<comment type="caution">
    <text evidence="2">The sequence shown here is derived from an EMBL/GenBank/DDBJ whole genome shotgun (WGS) entry which is preliminary data.</text>
</comment>
<keyword evidence="3" id="KW-1185">Reference proteome</keyword>
<feature type="compositionally biased region" description="Pro residues" evidence="1">
    <location>
        <begin position="252"/>
        <end position="261"/>
    </location>
</feature>
<protein>
    <submittedName>
        <fullName evidence="2">Uncharacterized protein</fullName>
    </submittedName>
</protein>